<feature type="domain" description="Protein kinase" evidence="1">
    <location>
        <begin position="1047"/>
        <end position="1307"/>
    </location>
</feature>
<dbReference type="Gene3D" id="1.10.510.10">
    <property type="entry name" value="Transferase(Phosphotransferase) domain 1"/>
    <property type="match status" value="1"/>
</dbReference>
<proteinExistence type="predicted"/>
<name>A0ABR2HIF7_9EUKA</name>
<sequence>MIKIKCQGNEYSLPSEISDTNQLIEWIYSHFSFGGQDIILSFYNTFLSKTKNYNFLDIGVSPGDVFEVFIYKQRKIQFILSEFDYKYVLNIDNYSTVFSMKKYFAKQFLTVPQNIILEYQNNKLHDSELFLNYDFDFDIPFSVSIDQNHMLLYAYYTKFLFVCMPRQSTIMNLKDSISMYSLKDPKSIVDNIDYSPNLKDIFKRNGLTTEKQIEDCYIEYIISKVPLFEFIEKVDSKTKSFKVKINIGENYRNSVWNKYDSFTNVNIYSIMCLIEKQYQIDRNLLYPLDKHSSFIISEKTKDEIEFKAIKYLKVKIDNETKDLFYLSKKGDLLNSRFSEQNKGIIINNHFVFNKRYSNQFLSKYMTNSEEPNSFTQIIIIKPRYTTAKRKFIKCSNKCLKNNEQEFIDYRYSSAENLVETYLKKSHNSIKIIKEDDYKIEYQESNERKVNFFVVDSSSKQKKEFSLTITGENLRIFDLIYEIYQTNNSYISYAKNFILWRTYPKLDVAEAIFKNQKLLMNEPLINILDNEHDKIIFNSFKPTKTMKILDIINSAHPFIAFDEYDSNMTTKQIIQKTCEKYKIKGNNIKLFADFNELLPNDVPSLYKHKYDFLVLNDVPKKNNFLVTNGSPLTFNLSLSEDNYNEFKSKVCSMFSMKENEIKFCVVINSNKYELPARFNAGLFPKNAKIEVSYEYKLKNNIIFCFQNTKKVIYIDPIKTIRMIIHDVLKEFDILSLNEVTLKFADYYLSSDKSFSYYKIPENACVHLDLYKNSYPITISTPEETYSHVVYASPIERISHLNEFLKKQFNTDYDFDFSYNQNGTDILDPNSKLEKDKLLYLFGNQTRMVCEGSLGNTEILISEITSISAAIGYLKIKYEMDDISIFIKDETKNSYETVDILNLCTKKLMDFECQLFVHKTIPNIDFLDYQIPLKYNHISELNTIQWLKENHLSKIMLIKPEKITLRGEEKEIDNSKTLVDAINENGGKFKIYIPPPNNTFLSFHFIKKKTKIMTKKSEYENIVNDIKEDIKELYKDDNCYIGIDSEKNFKTIEKIGQGKKSIAFKTFDTTKSIFLCKKILKVEDAEFKDIANAIKEFEIVKALDHPCIIKTIGINLAEKYNFKEDGITTILIFLEYLDFRLLDCLKMGIIKNTLKTRILVEVAHGMRFIHENNLIYRDLKIDSIMLNSVFQAKIIDFSLAYSGDETDTLSKTKKVGIETFMSPEMIQGDDYDNKTDIFSFGILIYFMFVGKMPNQSSEERATGQTFEIDESETISKCCNDLINKCLIKEPERRPSFDDILLYLRENKYMLAIDVDSSIVSQRDNELELIIK</sequence>
<dbReference type="PANTHER" id="PTHR24361">
    <property type="entry name" value="MITOGEN-ACTIVATED KINASE KINASE KINASE"/>
    <property type="match status" value="1"/>
</dbReference>
<organism evidence="2 3">
    <name type="scientific">Tritrichomonas musculus</name>
    <dbReference type="NCBI Taxonomy" id="1915356"/>
    <lineage>
        <taxon>Eukaryota</taxon>
        <taxon>Metamonada</taxon>
        <taxon>Parabasalia</taxon>
        <taxon>Tritrichomonadida</taxon>
        <taxon>Tritrichomonadidae</taxon>
        <taxon>Tritrichomonas</taxon>
    </lineage>
</organism>
<protein>
    <recommendedName>
        <fullName evidence="1">Protein kinase domain-containing protein</fullName>
    </recommendedName>
</protein>
<evidence type="ECO:0000313" key="3">
    <source>
        <dbReference type="Proteomes" id="UP001470230"/>
    </source>
</evidence>
<dbReference type="SUPFAM" id="SSF56112">
    <property type="entry name" value="Protein kinase-like (PK-like)"/>
    <property type="match status" value="1"/>
</dbReference>
<gene>
    <name evidence="2" type="ORF">M9Y10_020517</name>
</gene>
<dbReference type="Pfam" id="PF00069">
    <property type="entry name" value="Pkinase"/>
    <property type="match status" value="1"/>
</dbReference>
<evidence type="ECO:0000259" key="1">
    <source>
        <dbReference type="PROSITE" id="PS50011"/>
    </source>
</evidence>
<comment type="caution">
    <text evidence="2">The sequence shown here is derived from an EMBL/GenBank/DDBJ whole genome shotgun (WGS) entry which is preliminary data.</text>
</comment>
<reference evidence="2 3" key="1">
    <citation type="submission" date="2024-04" db="EMBL/GenBank/DDBJ databases">
        <title>Tritrichomonas musculus Genome.</title>
        <authorList>
            <person name="Alves-Ferreira E."/>
            <person name="Grigg M."/>
            <person name="Lorenzi H."/>
            <person name="Galac M."/>
        </authorList>
    </citation>
    <scope>NUCLEOTIDE SEQUENCE [LARGE SCALE GENOMIC DNA]</scope>
    <source>
        <strain evidence="2 3">EAF2021</strain>
    </source>
</reference>
<dbReference type="InterPro" id="IPR000719">
    <property type="entry name" value="Prot_kinase_dom"/>
</dbReference>
<dbReference type="InterPro" id="IPR053235">
    <property type="entry name" value="Ser_Thr_kinase"/>
</dbReference>
<dbReference type="Proteomes" id="UP001470230">
    <property type="component" value="Unassembled WGS sequence"/>
</dbReference>
<dbReference type="PROSITE" id="PS50011">
    <property type="entry name" value="PROTEIN_KINASE_DOM"/>
    <property type="match status" value="1"/>
</dbReference>
<dbReference type="InterPro" id="IPR011009">
    <property type="entry name" value="Kinase-like_dom_sf"/>
</dbReference>
<dbReference type="EMBL" id="JAPFFF010000029">
    <property type="protein sequence ID" value="KAK8846494.1"/>
    <property type="molecule type" value="Genomic_DNA"/>
</dbReference>
<evidence type="ECO:0000313" key="2">
    <source>
        <dbReference type="EMBL" id="KAK8846494.1"/>
    </source>
</evidence>
<keyword evidence="3" id="KW-1185">Reference proteome</keyword>
<accession>A0ABR2HIF7</accession>